<accession>A0ABU8TNH5</accession>
<dbReference type="InterPro" id="IPR047057">
    <property type="entry name" value="MerR_fam"/>
</dbReference>
<gene>
    <name evidence="3" type="ORF">V6575_16685</name>
</gene>
<evidence type="ECO:0000313" key="3">
    <source>
        <dbReference type="EMBL" id="MEJ8475732.1"/>
    </source>
</evidence>
<evidence type="ECO:0000256" key="1">
    <source>
        <dbReference type="ARBA" id="ARBA00023125"/>
    </source>
</evidence>
<dbReference type="PROSITE" id="PS50937">
    <property type="entry name" value="HTH_MERR_2"/>
    <property type="match status" value="1"/>
</dbReference>
<dbReference type="Proteomes" id="UP001385499">
    <property type="component" value="Unassembled WGS sequence"/>
</dbReference>
<dbReference type="CDD" id="cd01109">
    <property type="entry name" value="HTH_YyaN"/>
    <property type="match status" value="1"/>
</dbReference>
<dbReference type="EMBL" id="JBAKIA010000012">
    <property type="protein sequence ID" value="MEJ8475732.1"/>
    <property type="molecule type" value="Genomic_DNA"/>
</dbReference>
<proteinExistence type="predicted"/>
<dbReference type="PANTHER" id="PTHR30204">
    <property type="entry name" value="REDOX-CYCLING DRUG-SENSING TRANSCRIPTIONAL ACTIVATOR SOXR"/>
    <property type="match status" value="1"/>
</dbReference>
<dbReference type="Pfam" id="PF13411">
    <property type="entry name" value="MerR_1"/>
    <property type="match status" value="1"/>
</dbReference>
<dbReference type="SMART" id="SM00422">
    <property type="entry name" value="HTH_MERR"/>
    <property type="match status" value="1"/>
</dbReference>
<protein>
    <submittedName>
        <fullName evidence="3">MerR family transcriptional regulator</fullName>
    </submittedName>
</protein>
<dbReference type="InterPro" id="IPR000551">
    <property type="entry name" value="MerR-type_HTH_dom"/>
</dbReference>
<dbReference type="Gene3D" id="1.10.1660.10">
    <property type="match status" value="1"/>
</dbReference>
<dbReference type="InterPro" id="IPR009061">
    <property type="entry name" value="DNA-bd_dom_put_sf"/>
</dbReference>
<evidence type="ECO:0000259" key="2">
    <source>
        <dbReference type="PROSITE" id="PS50937"/>
    </source>
</evidence>
<feature type="domain" description="HTH merR-type" evidence="2">
    <location>
        <begin position="1"/>
        <end position="69"/>
    </location>
</feature>
<sequence length="120" mass="13830">MRIAEVSAKCGLSIDTIRYYEKSGLCPEVQRGTDGKRRFSIENLDWLILLSSLRETGMPTRKMKQFSELYRQGNTAIPARKAMLEEHEAHLELQELRLVKCKALLAFKLAKYDEILGEKL</sequence>
<keyword evidence="4" id="KW-1185">Reference proteome</keyword>
<dbReference type="RefSeq" id="WP_340275944.1">
    <property type="nucleotide sequence ID" value="NZ_JBAKIA010000012.1"/>
</dbReference>
<comment type="caution">
    <text evidence="3">The sequence shown here is derived from an EMBL/GenBank/DDBJ whole genome shotgun (WGS) entry which is preliminary data.</text>
</comment>
<dbReference type="SUPFAM" id="SSF46955">
    <property type="entry name" value="Putative DNA-binding domain"/>
    <property type="match status" value="1"/>
</dbReference>
<organism evidence="3 4">
    <name type="scientific">Roseibium algae</name>
    <dbReference type="NCBI Taxonomy" id="3123038"/>
    <lineage>
        <taxon>Bacteria</taxon>
        <taxon>Pseudomonadati</taxon>
        <taxon>Pseudomonadota</taxon>
        <taxon>Alphaproteobacteria</taxon>
        <taxon>Hyphomicrobiales</taxon>
        <taxon>Stappiaceae</taxon>
        <taxon>Roseibium</taxon>
    </lineage>
</organism>
<dbReference type="PRINTS" id="PR00040">
    <property type="entry name" value="HTHMERR"/>
</dbReference>
<dbReference type="PANTHER" id="PTHR30204:SF98">
    <property type="entry name" value="HTH-TYPE TRANSCRIPTIONAL REGULATOR ADHR"/>
    <property type="match status" value="1"/>
</dbReference>
<name>A0ABU8TNH5_9HYPH</name>
<keyword evidence="1" id="KW-0238">DNA-binding</keyword>
<reference evidence="3 4" key="1">
    <citation type="submission" date="2024-02" db="EMBL/GenBank/DDBJ databases">
        <title>Roseibium algae sp. nov., isolated from marine alga (Grateloupia sp.), showing potential in myo-inositol conversion.</title>
        <authorList>
            <person name="Wang Y."/>
        </authorList>
    </citation>
    <scope>NUCLEOTIDE SEQUENCE [LARGE SCALE GENOMIC DNA]</scope>
    <source>
        <strain evidence="3 4">H3510</strain>
    </source>
</reference>
<evidence type="ECO:0000313" key="4">
    <source>
        <dbReference type="Proteomes" id="UP001385499"/>
    </source>
</evidence>